<dbReference type="Proteomes" id="UP000540506">
    <property type="component" value="Unassembled WGS sequence"/>
</dbReference>
<evidence type="ECO:0000313" key="2">
    <source>
        <dbReference type="Proteomes" id="UP000540506"/>
    </source>
</evidence>
<dbReference type="GO" id="GO:0016853">
    <property type="term" value="F:isomerase activity"/>
    <property type="evidence" value="ECO:0007669"/>
    <property type="project" value="UniProtKB-KW"/>
</dbReference>
<keyword evidence="2" id="KW-1185">Reference proteome</keyword>
<dbReference type="RefSeq" id="WP_184939672.1">
    <property type="nucleotide sequence ID" value="NZ_JACHJV010000001.1"/>
</dbReference>
<gene>
    <name evidence="1" type="ORF">FHR34_005435</name>
</gene>
<reference evidence="1 2" key="1">
    <citation type="submission" date="2020-08" db="EMBL/GenBank/DDBJ databases">
        <title>Sequencing the genomes of 1000 actinobacteria strains.</title>
        <authorList>
            <person name="Klenk H.-P."/>
        </authorList>
    </citation>
    <scope>NUCLEOTIDE SEQUENCE [LARGE SCALE GENOMIC DNA]</scope>
    <source>
        <strain evidence="1 2">DSM 41654</strain>
    </source>
</reference>
<keyword evidence="1" id="KW-0413">Isomerase</keyword>
<protein>
    <submittedName>
        <fullName evidence="1">Mannose-6-phosphate isomerase-like protein (Cupin superfamily)</fullName>
    </submittedName>
</protein>
<comment type="caution">
    <text evidence="1">The sequence shown here is derived from an EMBL/GenBank/DDBJ whole genome shotgun (WGS) entry which is preliminary data.</text>
</comment>
<name>A0A7W7VXC0_KITKI</name>
<evidence type="ECO:0000313" key="1">
    <source>
        <dbReference type="EMBL" id="MBB4926442.1"/>
    </source>
</evidence>
<proteinExistence type="predicted"/>
<sequence length="145" mass="15503">MTPDPYQTWQLAESVDVLATDGSSVKPLGELPGAASMARFELAAGAVSRAVSHATVQEIWHVVGGSGQLWRRQGEREEITPLRVGTTVSIPLGTTFQFRADQPGSAEGAAALVILAATVPAWPGTETEARLEVGRWQAENHDEDR</sequence>
<organism evidence="1 2">
    <name type="scientific">Kitasatospora kifunensis</name>
    <name type="common">Streptomyces kifunensis</name>
    <dbReference type="NCBI Taxonomy" id="58351"/>
    <lineage>
        <taxon>Bacteria</taxon>
        <taxon>Bacillati</taxon>
        <taxon>Actinomycetota</taxon>
        <taxon>Actinomycetes</taxon>
        <taxon>Kitasatosporales</taxon>
        <taxon>Streptomycetaceae</taxon>
        <taxon>Kitasatospora</taxon>
    </lineage>
</organism>
<dbReference type="InterPro" id="IPR014710">
    <property type="entry name" value="RmlC-like_jellyroll"/>
</dbReference>
<dbReference type="AlphaFoldDB" id="A0A7W7VXC0"/>
<dbReference type="InterPro" id="IPR011051">
    <property type="entry name" value="RmlC_Cupin_sf"/>
</dbReference>
<dbReference type="Gene3D" id="2.60.120.10">
    <property type="entry name" value="Jelly Rolls"/>
    <property type="match status" value="1"/>
</dbReference>
<dbReference type="SUPFAM" id="SSF51182">
    <property type="entry name" value="RmlC-like cupins"/>
    <property type="match status" value="1"/>
</dbReference>
<accession>A0A7W7VXC0</accession>
<dbReference type="EMBL" id="JACHJV010000001">
    <property type="protein sequence ID" value="MBB4926442.1"/>
    <property type="molecule type" value="Genomic_DNA"/>
</dbReference>